<proteinExistence type="predicted"/>
<keyword evidence="1" id="KW-0472">Membrane</keyword>
<reference evidence="2 3" key="1">
    <citation type="submission" date="2018-06" db="EMBL/GenBank/DDBJ databases">
        <authorList>
            <consortium name="Pathogen Informatics"/>
            <person name="Doyle S."/>
        </authorList>
    </citation>
    <scope>NUCLEOTIDE SEQUENCE [LARGE SCALE GENOMIC DNA]</scope>
    <source>
        <strain evidence="2 3">NCTC5908</strain>
    </source>
</reference>
<evidence type="ECO:0000256" key="1">
    <source>
        <dbReference type="SAM" id="Phobius"/>
    </source>
</evidence>
<dbReference type="Proteomes" id="UP000253728">
    <property type="component" value="Unassembled WGS sequence"/>
</dbReference>
<accession>A0A336N4C1</accession>
<evidence type="ECO:0000313" key="2">
    <source>
        <dbReference type="EMBL" id="SSY94945.1"/>
    </source>
</evidence>
<protein>
    <submittedName>
        <fullName evidence="2">Uncharacterized protein</fullName>
    </submittedName>
</protein>
<name>A0A336N4C1_AGGAP</name>
<feature type="transmembrane region" description="Helical" evidence="1">
    <location>
        <begin position="12"/>
        <end position="29"/>
    </location>
</feature>
<keyword evidence="1" id="KW-0812">Transmembrane</keyword>
<organism evidence="2 3">
    <name type="scientific">Aggregatibacter aphrophilus</name>
    <name type="common">Haemophilus aphrophilus</name>
    <dbReference type="NCBI Taxonomy" id="732"/>
    <lineage>
        <taxon>Bacteria</taxon>
        <taxon>Pseudomonadati</taxon>
        <taxon>Pseudomonadota</taxon>
        <taxon>Gammaproteobacteria</taxon>
        <taxon>Pasteurellales</taxon>
        <taxon>Pasteurellaceae</taxon>
        <taxon>Aggregatibacter</taxon>
    </lineage>
</organism>
<evidence type="ECO:0000313" key="3">
    <source>
        <dbReference type="Proteomes" id="UP000253728"/>
    </source>
</evidence>
<sequence>MGKHDIKNGQILNSTNFLILNFLFLLISLDGGAY</sequence>
<keyword evidence="1" id="KW-1133">Transmembrane helix</keyword>
<dbReference type="EMBL" id="UFSP01000001">
    <property type="protein sequence ID" value="SSY94945.1"/>
    <property type="molecule type" value="Genomic_DNA"/>
</dbReference>
<dbReference type="AlphaFoldDB" id="A0A336N4C1"/>
<gene>
    <name evidence="2" type="ORF">NCTC5908_01100</name>
</gene>